<sequence length="317" mass="35249">MSNRRLKYSFAFVVTLLLVVIIVPDVIAQQTFSDAIDQFQQVDSQLWRAKALDIGSDIFFVLAVLDIIFYGVSISQGWIKRSIAEVVVREGILLGIAGIILIFYDTFDGLVWGFIDIAQEITGIGNNLNESKIFFMGWDYFLNTSSAALENISFGDIFSLRGVADGTLISTVVLFKAGLNTLCGFVVFVGFFVIAVQYAFITIKVIIVLTTGPVFISFLPFKPTKRWGERYLAYLFKLGIQLFFFYIILGFSMSVLTELIGNIETSSVPDFSESWELAFMAVLGVFLLAKIPGEASSYITQDTEFSISSILPSQVKT</sequence>
<dbReference type="GO" id="GO:0030255">
    <property type="term" value="P:protein secretion by the type IV secretion system"/>
    <property type="evidence" value="ECO:0007669"/>
    <property type="project" value="InterPro"/>
</dbReference>
<evidence type="ECO:0000313" key="6">
    <source>
        <dbReference type="EMBL" id="SHG54715.1"/>
    </source>
</evidence>
<gene>
    <name evidence="6" type="ORF">SAMN05443144_13325</name>
</gene>
<dbReference type="InterPro" id="IPR007688">
    <property type="entry name" value="Conjugal_tfr_TrbL/VirB6"/>
</dbReference>
<dbReference type="EMBL" id="FQUS01000033">
    <property type="protein sequence ID" value="SHG54715.1"/>
    <property type="molecule type" value="Genomic_DNA"/>
</dbReference>
<evidence type="ECO:0000256" key="1">
    <source>
        <dbReference type="ARBA" id="ARBA00004141"/>
    </source>
</evidence>
<comment type="subcellular location">
    <subcellularLocation>
        <location evidence="1">Membrane</location>
        <topology evidence="1">Multi-pass membrane protein</topology>
    </subcellularLocation>
</comment>
<keyword evidence="4 5" id="KW-0472">Membrane</keyword>
<evidence type="ECO:0000256" key="5">
    <source>
        <dbReference type="SAM" id="Phobius"/>
    </source>
</evidence>
<evidence type="ECO:0000256" key="2">
    <source>
        <dbReference type="ARBA" id="ARBA00022692"/>
    </source>
</evidence>
<dbReference type="Proteomes" id="UP000184041">
    <property type="component" value="Unassembled WGS sequence"/>
</dbReference>
<protein>
    <submittedName>
        <fullName evidence="6">TrbL/VirB6 plasmid conjugal transfer protein</fullName>
    </submittedName>
</protein>
<dbReference type="GO" id="GO:0016020">
    <property type="term" value="C:membrane"/>
    <property type="evidence" value="ECO:0007669"/>
    <property type="project" value="UniProtKB-SubCell"/>
</dbReference>
<dbReference type="Pfam" id="PF04610">
    <property type="entry name" value="TrbL"/>
    <property type="match status" value="1"/>
</dbReference>
<feature type="transmembrane region" description="Helical" evidence="5">
    <location>
        <begin position="274"/>
        <end position="291"/>
    </location>
</feature>
<organism evidence="6 7">
    <name type="scientific">Fodinibius roseus</name>
    <dbReference type="NCBI Taxonomy" id="1194090"/>
    <lineage>
        <taxon>Bacteria</taxon>
        <taxon>Pseudomonadati</taxon>
        <taxon>Balneolota</taxon>
        <taxon>Balneolia</taxon>
        <taxon>Balneolales</taxon>
        <taxon>Balneolaceae</taxon>
        <taxon>Fodinibius</taxon>
    </lineage>
</organism>
<feature type="transmembrane region" description="Helical" evidence="5">
    <location>
        <begin position="172"/>
        <end position="194"/>
    </location>
</feature>
<evidence type="ECO:0000313" key="7">
    <source>
        <dbReference type="Proteomes" id="UP000184041"/>
    </source>
</evidence>
<name>A0A1M5KPQ6_9BACT</name>
<feature type="transmembrane region" description="Helical" evidence="5">
    <location>
        <begin position="200"/>
        <end position="219"/>
    </location>
</feature>
<keyword evidence="7" id="KW-1185">Reference proteome</keyword>
<feature type="transmembrane region" description="Helical" evidence="5">
    <location>
        <begin position="52"/>
        <end position="74"/>
    </location>
</feature>
<feature type="transmembrane region" description="Helical" evidence="5">
    <location>
        <begin position="86"/>
        <end position="104"/>
    </location>
</feature>
<evidence type="ECO:0000256" key="3">
    <source>
        <dbReference type="ARBA" id="ARBA00022989"/>
    </source>
</evidence>
<evidence type="ECO:0000256" key="4">
    <source>
        <dbReference type="ARBA" id="ARBA00023136"/>
    </source>
</evidence>
<proteinExistence type="predicted"/>
<reference evidence="6 7" key="1">
    <citation type="submission" date="2016-11" db="EMBL/GenBank/DDBJ databases">
        <authorList>
            <person name="Jaros S."/>
            <person name="Januszkiewicz K."/>
            <person name="Wedrychowicz H."/>
        </authorList>
    </citation>
    <scope>NUCLEOTIDE SEQUENCE [LARGE SCALE GENOMIC DNA]</scope>
    <source>
        <strain evidence="6 7">DSM 21986</strain>
    </source>
</reference>
<dbReference type="RefSeq" id="WP_073068299.1">
    <property type="nucleotide sequence ID" value="NZ_FQUS01000033.1"/>
</dbReference>
<accession>A0A1M5KPQ6</accession>
<keyword evidence="3 5" id="KW-1133">Transmembrane helix</keyword>
<feature type="transmembrane region" description="Helical" evidence="5">
    <location>
        <begin position="231"/>
        <end position="254"/>
    </location>
</feature>
<keyword evidence="2 5" id="KW-0812">Transmembrane</keyword>
<dbReference type="AlphaFoldDB" id="A0A1M5KPQ6"/>
<dbReference type="STRING" id="1194090.SAMN05443144_13325"/>
<feature type="transmembrane region" description="Helical" evidence="5">
    <location>
        <begin position="140"/>
        <end position="160"/>
    </location>
</feature>